<dbReference type="OrthoDB" id="407509at2759"/>
<organism evidence="1 2">
    <name type="scientific">Pararge aegeria aegeria</name>
    <dbReference type="NCBI Taxonomy" id="348720"/>
    <lineage>
        <taxon>Eukaryota</taxon>
        <taxon>Metazoa</taxon>
        <taxon>Ecdysozoa</taxon>
        <taxon>Arthropoda</taxon>
        <taxon>Hexapoda</taxon>
        <taxon>Insecta</taxon>
        <taxon>Pterygota</taxon>
        <taxon>Neoptera</taxon>
        <taxon>Endopterygota</taxon>
        <taxon>Lepidoptera</taxon>
        <taxon>Glossata</taxon>
        <taxon>Ditrysia</taxon>
        <taxon>Papilionoidea</taxon>
        <taxon>Nymphalidae</taxon>
        <taxon>Satyrinae</taxon>
        <taxon>Satyrini</taxon>
        <taxon>Parargina</taxon>
        <taxon>Pararge</taxon>
    </lineage>
</organism>
<name>A0A8S4SJU9_9NEOP</name>
<evidence type="ECO:0000313" key="1">
    <source>
        <dbReference type="EMBL" id="CAH2264378.1"/>
    </source>
</evidence>
<protein>
    <submittedName>
        <fullName evidence="1">Jg18440 protein</fullName>
    </submittedName>
</protein>
<keyword evidence="2" id="KW-1185">Reference proteome</keyword>
<reference evidence="1" key="1">
    <citation type="submission" date="2022-03" db="EMBL/GenBank/DDBJ databases">
        <authorList>
            <person name="Lindestad O."/>
        </authorList>
    </citation>
    <scope>NUCLEOTIDE SEQUENCE</scope>
</reference>
<sequence>MGRYRELLNRNPNTELTMLSSPNQESILRPRDPLSNIPIISQALEWQPRTGKSSVGRPTPPTRWTDDIKRVAGSCWPRIVEFGTPYK</sequence>
<dbReference type="AlphaFoldDB" id="A0A8S4SJU9"/>
<accession>A0A8S4SJU9</accession>
<dbReference type="EMBL" id="CAKXAJ010026254">
    <property type="protein sequence ID" value="CAH2264378.1"/>
    <property type="molecule type" value="Genomic_DNA"/>
</dbReference>
<gene>
    <name evidence="1" type="primary">jg18440</name>
    <name evidence="1" type="ORF">PAEG_LOCUS24600</name>
</gene>
<proteinExistence type="predicted"/>
<evidence type="ECO:0000313" key="2">
    <source>
        <dbReference type="Proteomes" id="UP000838756"/>
    </source>
</evidence>
<dbReference type="Proteomes" id="UP000838756">
    <property type="component" value="Unassembled WGS sequence"/>
</dbReference>
<comment type="caution">
    <text evidence="1">The sequence shown here is derived from an EMBL/GenBank/DDBJ whole genome shotgun (WGS) entry which is preliminary data.</text>
</comment>